<dbReference type="OrthoDB" id="9811754at2"/>
<evidence type="ECO:0000313" key="7">
    <source>
        <dbReference type="EMBL" id="KGE69530.1"/>
    </source>
</evidence>
<feature type="region of interest" description="Disordered" evidence="3">
    <location>
        <begin position="1"/>
        <end position="21"/>
    </location>
</feature>
<dbReference type="RefSeq" id="WP_038842572.1">
    <property type="nucleotide sequence ID" value="NZ_ASGY01000021.1"/>
</dbReference>
<gene>
    <name evidence="7" type="ORF">K814_0102425</name>
</gene>
<proteinExistence type="predicted"/>
<evidence type="ECO:0000256" key="4">
    <source>
        <dbReference type="SAM" id="Phobius"/>
    </source>
</evidence>
<feature type="domain" description="p-hydroxybenzoic acid efflux pump subunit AaeA-like beta-barrel" evidence="6">
    <location>
        <begin position="285"/>
        <end position="371"/>
    </location>
</feature>
<name>A0A0A1Z5F7_PSEFL</name>
<dbReference type="InterPro" id="IPR058634">
    <property type="entry name" value="AaeA-lik-b-barrel"/>
</dbReference>
<reference evidence="7 8" key="1">
    <citation type="journal article" date="2013" name="Genome Announc.">
        <title>Draft Genome Sequence of Pseudomonas fluorescens LMG 5329, a White Line-Inducing Principle-Producing Bioindicator for the Mushroom Pathogen Pseudomonas tolaasii.</title>
        <authorList>
            <person name="Ghequire M.G."/>
            <person name="Rokni-Zadeh H."/>
            <person name="Zarrineh P."/>
            <person name="De Mot R."/>
        </authorList>
    </citation>
    <scope>NUCLEOTIDE SEQUENCE [LARGE SCALE GENOMIC DNA]</scope>
    <source>
        <strain evidence="7 8">LMG 5329</strain>
    </source>
</reference>
<comment type="caution">
    <text evidence="7">The sequence shown here is derived from an EMBL/GenBank/DDBJ whole genome shotgun (WGS) entry which is preliminary data.</text>
</comment>
<organism evidence="7 8">
    <name type="scientific">Pseudomonas fluorescens LMG 5329</name>
    <dbReference type="NCBI Taxonomy" id="1324332"/>
    <lineage>
        <taxon>Bacteria</taxon>
        <taxon>Pseudomonadati</taxon>
        <taxon>Pseudomonadota</taxon>
        <taxon>Gammaproteobacteria</taxon>
        <taxon>Pseudomonadales</taxon>
        <taxon>Pseudomonadaceae</taxon>
        <taxon>Pseudomonas</taxon>
    </lineage>
</organism>
<dbReference type="InterPro" id="IPR058633">
    <property type="entry name" value="EmrA/FarA_HH"/>
</dbReference>
<dbReference type="InterPro" id="IPR050739">
    <property type="entry name" value="MFP"/>
</dbReference>
<evidence type="ECO:0000256" key="2">
    <source>
        <dbReference type="SAM" id="Coils"/>
    </source>
</evidence>
<dbReference type="SUPFAM" id="SSF111369">
    <property type="entry name" value="HlyD-like secretion proteins"/>
    <property type="match status" value="2"/>
</dbReference>
<dbReference type="Proteomes" id="UP000030060">
    <property type="component" value="Unassembled WGS sequence"/>
</dbReference>
<keyword evidence="4" id="KW-0812">Transmembrane</keyword>
<dbReference type="PANTHER" id="PTHR30386">
    <property type="entry name" value="MEMBRANE FUSION SUBUNIT OF EMRAB-TOLC MULTIDRUG EFFLUX PUMP"/>
    <property type="match status" value="1"/>
</dbReference>
<evidence type="ECO:0000259" key="5">
    <source>
        <dbReference type="Pfam" id="PF25885"/>
    </source>
</evidence>
<dbReference type="Gene3D" id="2.40.30.170">
    <property type="match status" value="1"/>
</dbReference>
<protein>
    <submittedName>
        <fullName evidence="7">Hemolysin D</fullName>
    </submittedName>
</protein>
<evidence type="ECO:0000313" key="8">
    <source>
        <dbReference type="Proteomes" id="UP000030060"/>
    </source>
</evidence>
<dbReference type="PANTHER" id="PTHR30386:SF19">
    <property type="entry name" value="MULTIDRUG EXPORT PROTEIN EMRA-RELATED"/>
    <property type="match status" value="1"/>
</dbReference>
<feature type="coiled-coil region" evidence="2">
    <location>
        <begin position="176"/>
        <end position="213"/>
    </location>
</feature>
<evidence type="ECO:0000259" key="6">
    <source>
        <dbReference type="Pfam" id="PF25963"/>
    </source>
</evidence>
<sequence>MSAPMPPDPQDSSTTPEASQKRAKRKRLVLIATVGLVAIGVLYGAWALLFAGKSVTTDNAYTAAEVAQITPLVAGPVKEVKVSDTQAVKAGDVLVILDDTDAKIAVAQAEADLARTQRQVRQLLGNDESLAGQVALRAAEIATARSGLTRVTAAYEKAVIDERRRQNLVEEGAVSKEELTNAQTQLREARAALEQAQARVRAAEAAKEAASGARTANSALIVDSTVDDNPAVLAAKARLDQARVNLERTVLRAPFDGVIAQRSVEIGQQVQTGVRLMTVVPIDRIYVDANFKEGQLQKVRPGQHVELTSDLYGSDVVYTGRVEGFAGGSGSAFAAIPAQNATGNWIKVVQRLPVRIWIDPEQLKQHPLRVGLSMEATVDLRDHGESQPVATRY</sequence>
<dbReference type="GO" id="GO:0055085">
    <property type="term" value="P:transmembrane transport"/>
    <property type="evidence" value="ECO:0007669"/>
    <property type="project" value="InterPro"/>
</dbReference>
<accession>A0A0A1Z5F7</accession>
<comment type="subcellular location">
    <subcellularLocation>
        <location evidence="1">Cell envelope</location>
    </subcellularLocation>
</comment>
<keyword evidence="4" id="KW-0472">Membrane</keyword>
<feature type="transmembrane region" description="Helical" evidence="4">
    <location>
        <begin position="28"/>
        <end position="49"/>
    </location>
</feature>
<keyword evidence="2" id="KW-0175">Coiled coil</keyword>
<evidence type="ECO:0000256" key="1">
    <source>
        <dbReference type="ARBA" id="ARBA00004196"/>
    </source>
</evidence>
<evidence type="ECO:0000256" key="3">
    <source>
        <dbReference type="SAM" id="MobiDB-lite"/>
    </source>
</evidence>
<dbReference type="Gene3D" id="1.10.287.470">
    <property type="entry name" value="Helix hairpin bin"/>
    <property type="match status" value="1"/>
</dbReference>
<dbReference type="EMBL" id="ASGY01000021">
    <property type="protein sequence ID" value="KGE69530.1"/>
    <property type="molecule type" value="Genomic_DNA"/>
</dbReference>
<dbReference type="Pfam" id="PF25885">
    <property type="entry name" value="HH_EMRA"/>
    <property type="match status" value="1"/>
</dbReference>
<feature type="domain" description="Multidrug export protein EmrA/FarA alpha-helical hairpin" evidence="5">
    <location>
        <begin position="100"/>
        <end position="206"/>
    </location>
</feature>
<keyword evidence="4" id="KW-1133">Transmembrane helix</keyword>
<dbReference type="AlphaFoldDB" id="A0A0A1Z5F7"/>
<dbReference type="Pfam" id="PF25963">
    <property type="entry name" value="Beta-barrel_AAEA"/>
    <property type="match status" value="1"/>
</dbReference>
<dbReference type="PRINTS" id="PR01490">
    <property type="entry name" value="RTXTOXIND"/>
</dbReference>
<dbReference type="GO" id="GO:0030313">
    <property type="term" value="C:cell envelope"/>
    <property type="evidence" value="ECO:0007669"/>
    <property type="project" value="UniProtKB-SubCell"/>
</dbReference>
<dbReference type="Gene3D" id="2.40.50.100">
    <property type="match status" value="1"/>
</dbReference>